<comment type="caution">
    <text evidence="2">The sequence shown here is derived from an EMBL/GenBank/DDBJ whole genome shotgun (WGS) entry which is preliminary data.</text>
</comment>
<proteinExistence type="predicted"/>
<dbReference type="AlphaFoldDB" id="X1FHP5"/>
<sequence length="135" mass="15459">ARGAIRCVIAGGINFFPGTLKLLRELRERGIMTFVASGDRIEKEEMAVYLPDVPPDNIFGMMKPEDKRELVRKLKEEHKVMMVGDDRNDYLAMREADIAVLSLQEAAGRPHEIFEVADFRIKDISEVKEIIEEIR</sequence>
<dbReference type="SUPFAM" id="SSF56784">
    <property type="entry name" value="HAD-like"/>
    <property type="match status" value="1"/>
</dbReference>
<dbReference type="InterPro" id="IPR023214">
    <property type="entry name" value="HAD_sf"/>
</dbReference>
<dbReference type="GO" id="GO:0055070">
    <property type="term" value="P:copper ion homeostasis"/>
    <property type="evidence" value="ECO:0007669"/>
    <property type="project" value="TreeGrafter"/>
</dbReference>
<dbReference type="InterPro" id="IPR036412">
    <property type="entry name" value="HAD-like_sf"/>
</dbReference>
<dbReference type="EMBL" id="BARU01004417">
    <property type="protein sequence ID" value="GAH20323.1"/>
    <property type="molecule type" value="Genomic_DNA"/>
</dbReference>
<dbReference type="Pfam" id="PF00702">
    <property type="entry name" value="Hydrolase"/>
    <property type="match status" value="1"/>
</dbReference>
<gene>
    <name evidence="2" type="ORF">S03H2_08902</name>
</gene>
<organism evidence="2">
    <name type="scientific">marine sediment metagenome</name>
    <dbReference type="NCBI Taxonomy" id="412755"/>
    <lineage>
        <taxon>unclassified sequences</taxon>
        <taxon>metagenomes</taxon>
        <taxon>ecological metagenomes</taxon>
    </lineage>
</organism>
<keyword evidence="1" id="KW-1278">Translocase</keyword>
<dbReference type="GO" id="GO:0005507">
    <property type="term" value="F:copper ion binding"/>
    <property type="evidence" value="ECO:0007669"/>
    <property type="project" value="TreeGrafter"/>
</dbReference>
<accession>X1FHP5</accession>
<feature type="non-terminal residue" evidence="2">
    <location>
        <position position="1"/>
    </location>
</feature>
<evidence type="ECO:0000313" key="2">
    <source>
        <dbReference type="EMBL" id="GAH20323.1"/>
    </source>
</evidence>
<evidence type="ECO:0008006" key="3">
    <source>
        <dbReference type="Google" id="ProtNLM"/>
    </source>
</evidence>
<dbReference type="PANTHER" id="PTHR43520">
    <property type="entry name" value="ATP7, ISOFORM B"/>
    <property type="match status" value="1"/>
</dbReference>
<dbReference type="GO" id="GO:0016020">
    <property type="term" value="C:membrane"/>
    <property type="evidence" value="ECO:0007669"/>
    <property type="project" value="TreeGrafter"/>
</dbReference>
<dbReference type="GO" id="GO:0043682">
    <property type="term" value="F:P-type divalent copper transporter activity"/>
    <property type="evidence" value="ECO:0007669"/>
    <property type="project" value="TreeGrafter"/>
</dbReference>
<protein>
    <recommendedName>
        <fullName evidence="3">HAD family hydrolase</fullName>
    </recommendedName>
</protein>
<dbReference type="Gene3D" id="3.40.50.1000">
    <property type="entry name" value="HAD superfamily/HAD-like"/>
    <property type="match status" value="1"/>
</dbReference>
<evidence type="ECO:0000256" key="1">
    <source>
        <dbReference type="ARBA" id="ARBA00022967"/>
    </source>
</evidence>
<dbReference type="PANTHER" id="PTHR43520:SF8">
    <property type="entry name" value="P-TYPE CU(+) TRANSPORTER"/>
    <property type="match status" value="1"/>
</dbReference>
<reference evidence="2" key="1">
    <citation type="journal article" date="2014" name="Front. Microbiol.">
        <title>High frequency of phylogenetically diverse reductive dehalogenase-homologous genes in deep subseafloor sedimentary metagenomes.</title>
        <authorList>
            <person name="Kawai M."/>
            <person name="Futagami T."/>
            <person name="Toyoda A."/>
            <person name="Takaki Y."/>
            <person name="Nishi S."/>
            <person name="Hori S."/>
            <person name="Arai W."/>
            <person name="Tsubouchi T."/>
            <person name="Morono Y."/>
            <person name="Uchiyama I."/>
            <person name="Ito T."/>
            <person name="Fujiyama A."/>
            <person name="Inagaki F."/>
            <person name="Takami H."/>
        </authorList>
    </citation>
    <scope>NUCLEOTIDE SEQUENCE</scope>
    <source>
        <strain evidence="2">Expedition CK06-06</strain>
    </source>
</reference>
<name>X1FHP5_9ZZZZ</name>